<evidence type="ECO:0000256" key="3">
    <source>
        <dbReference type="PROSITE-ProRule" id="PRU00339"/>
    </source>
</evidence>
<keyword evidence="5" id="KW-0812">Transmembrane</keyword>
<keyword evidence="1" id="KW-0677">Repeat</keyword>
<dbReference type="Proteomes" id="UP000712673">
    <property type="component" value="Unassembled WGS sequence"/>
</dbReference>
<dbReference type="AlphaFoldDB" id="A0A937W061"/>
<dbReference type="PROSITE" id="PS50005">
    <property type="entry name" value="TPR"/>
    <property type="match status" value="3"/>
</dbReference>
<organism evidence="6 7">
    <name type="scientific">Tectimicrobiota bacterium</name>
    <dbReference type="NCBI Taxonomy" id="2528274"/>
    <lineage>
        <taxon>Bacteria</taxon>
        <taxon>Pseudomonadati</taxon>
        <taxon>Nitrospinota/Tectimicrobiota group</taxon>
        <taxon>Candidatus Tectimicrobiota</taxon>
    </lineage>
</organism>
<dbReference type="Pfam" id="PF07719">
    <property type="entry name" value="TPR_2"/>
    <property type="match status" value="1"/>
</dbReference>
<feature type="repeat" description="TPR" evidence="3">
    <location>
        <begin position="295"/>
        <end position="328"/>
    </location>
</feature>
<dbReference type="PANTHER" id="PTHR45586">
    <property type="entry name" value="TPR REPEAT-CONTAINING PROTEIN PA4667"/>
    <property type="match status" value="1"/>
</dbReference>
<dbReference type="InterPro" id="IPR051012">
    <property type="entry name" value="CellSynth/LPSAsmb/PSIAsmb"/>
</dbReference>
<dbReference type="PANTHER" id="PTHR45586:SF1">
    <property type="entry name" value="LIPOPOLYSACCHARIDE ASSEMBLY PROTEIN B"/>
    <property type="match status" value="1"/>
</dbReference>
<evidence type="ECO:0000256" key="1">
    <source>
        <dbReference type="ARBA" id="ARBA00022737"/>
    </source>
</evidence>
<feature type="region of interest" description="Disordered" evidence="4">
    <location>
        <begin position="11"/>
        <end position="31"/>
    </location>
</feature>
<feature type="region of interest" description="Disordered" evidence="4">
    <location>
        <begin position="109"/>
        <end position="133"/>
    </location>
</feature>
<feature type="transmembrane region" description="Helical" evidence="5">
    <location>
        <begin position="39"/>
        <end position="60"/>
    </location>
</feature>
<sequence>MSIINQALQKAQRDQLQQRPQEMPYRVPGQHGGVPRHRWLLGLLGLLAAVVLGALFRPWLVPAVARLPQDPAPAVPTALSATPLASLAPSEVPSRAIQGSPALSAPTLSVPQVQAVPSAPESAPATSPSMPADDVPIRTVLASAVLSENHVGLHTGPGPLLTAVTTPPSLPPAASSATPGPPADTAPADVVRAQTLVQRAMTAQEAGDLSRALTLLEQAVKLDPTAKVAYNSLGNVYYQQRRYQQALAMYTKALALDPEYVKARNNLGSTYMRLAMDARAIDELQLALRTDRSYSLTYYNLACAYARSGKSATAAQYLQQAIALEPQARTWAQTDADFARVRTTPEVQALLGP</sequence>
<accession>A0A937W061</accession>
<name>A0A937W061_UNCTE</name>
<keyword evidence="5" id="KW-0472">Membrane</keyword>
<evidence type="ECO:0000256" key="2">
    <source>
        <dbReference type="ARBA" id="ARBA00022803"/>
    </source>
</evidence>
<dbReference type="Pfam" id="PF13181">
    <property type="entry name" value="TPR_8"/>
    <property type="match status" value="1"/>
</dbReference>
<feature type="repeat" description="TPR" evidence="3">
    <location>
        <begin position="193"/>
        <end position="226"/>
    </location>
</feature>
<feature type="compositionally biased region" description="Low complexity" evidence="4">
    <location>
        <begin position="159"/>
        <end position="178"/>
    </location>
</feature>
<proteinExistence type="predicted"/>
<dbReference type="EMBL" id="VGLS01000069">
    <property type="protein sequence ID" value="MBM3222907.1"/>
    <property type="molecule type" value="Genomic_DNA"/>
</dbReference>
<evidence type="ECO:0000256" key="4">
    <source>
        <dbReference type="SAM" id="MobiDB-lite"/>
    </source>
</evidence>
<dbReference type="PROSITE" id="PS50293">
    <property type="entry name" value="TPR_REGION"/>
    <property type="match status" value="1"/>
</dbReference>
<dbReference type="Gene3D" id="1.25.40.10">
    <property type="entry name" value="Tetratricopeptide repeat domain"/>
    <property type="match status" value="1"/>
</dbReference>
<dbReference type="NCBIfam" id="NF047558">
    <property type="entry name" value="TPR_END_plus"/>
    <property type="match status" value="1"/>
</dbReference>
<feature type="compositionally biased region" description="Polar residues" evidence="4">
    <location>
        <begin position="11"/>
        <end position="20"/>
    </location>
</feature>
<keyword evidence="2 3" id="KW-0802">TPR repeat</keyword>
<feature type="compositionally biased region" description="Low complexity" evidence="4">
    <location>
        <begin position="115"/>
        <end position="132"/>
    </location>
</feature>
<evidence type="ECO:0000313" key="7">
    <source>
        <dbReference type="Proteomes" id="UP000712673"/>
    </source>
</evidence>
<dbReference type="SUPFAM" id="SSF48452">
    <property type="entry name" value="TPR-like"/>
    <property type="match status" value="1"/>
</dbReference>
<feature type="repeat" description="TPR" evidence="3">
    <location>
        <begin position="227"/>
        <end position="260"/>
    </location>
</feature>
<reference evidence="6" key="1">
    <citation type="submission" date="2019-03" db="EMBL/GenBank/DDBJ databases">
        <title>Lake Tanganyika Metagenome-Assembled Genomes (MAGs).</title>
        <authorList>
            <person name="Tran P."/>
        </authorList>
    </citation>
    <scope>NUCLEOTIDE SEQUENCE</scope>
    <source>
        <strain evidence="6">K_DeepCast_65m_m2_066</strain>
    </source>
</reference>
<dbReference type="InterPro" id="IPR013105">
    <property type="entry name" value="TPR_2"/>
</dbReference>
<keyword evidence="5" id="KW-1133">Transmembrane helix</keyword>
<gene>
    <name evidence="6" type="ORF">FJZ47_03765</name>
</gene>
<evidence type="ECO:0000313" key="6">
    <source>
        <dbReference type="EMBL" id="MBM3222907.1"/>
    </source>
</evidence>
<comment type="caution">
    <text evidence="6">The sequence shown here is derived from an EMBL/GenBank/DDBJ whole genome shotgun (WGS) entry which is preliminary data.</text>
</comment>
<dbReference type="SMART" id="SM00028">
    <property type="entry name" value="TPR"/>
    <property type="match status" value="4"/>
</dbReference>
<evidence type="ECO:0000256" key="5">
    <source>
        <dbReference type="SAM" id="Phobius"/>
    </source>
</evidence>
<dbReference type="InterPro" id="IPR011990">
    <property type="entry name" value="TPR-like_helical_dom_sf"/>
</dbReference>
<feature type="region of interest" description="Disordered" evidence="4">
    <location>
        <begin position="157"/>
        <end position="187"/>
    </location>
</feature>
<protein>
    <submittedName>
        <fullName evidence="6">Tetratricopeptide repeat protein</fullName>
    </submittedName>
</protein>
<dbReference type="Pfam" id="PF13414">
    <property type="entry name" value="TPR_11"/>
    <property type="match status" value="1"/>
</dbReference>
<dbReference type="InterPro" id="IPR019734">
    <property type="entry name" value="TPR_rpt"/>
</dbReference>